<dbReference type="Proteomes" id="UP000315343">
    <property type="component" value="Unassembled WGS sequence"/>
</dbReference>
<evidence type="ECO:0000256" key="1">
    <source>
        <dbReference type="ARBA" id="ARBA00004196"/>
    </source>
</evidence>
<evidence type="ECO:0000256" key="3">
    <source>
        <dbReference type="SAM" id="Coils"/>
    </source>
</evidence>
<comment type="subcellular location">
    <subcellularLocation>
        <location evidence="1">Cell envelope</location>
    </subcellularLocation>
</comment>
<evidence type="ECO:0000259" key="5">
    <source>
        <dbReference type="Pfam" id="PF25881"/>
    </source>
</evidence>
<dbReference type="InterPro" id="IPR050465">
    <property type="entry name" value="UPF0194_transport"/>
</dbReference>
<protein>
    <submittedName>
        <fullName evidence="6">Multidrug resistance efflux pump</fullName>
    </submittedName>
</protein>
<accession>A0A562JE73</accession>
<evidence type="ECO:0000256" key="4">
    <source>
        <dbReference type="SAM" id="SignalP"/>
    </source>
</evidence>
<feature type="signal peptide" evidence="4">
    <location>
        <begin position="1"/>
        <end position="23"/>
    </location>
</feature>
<feature type="domain" description="YbhG-like alpha-helical hairpin" evidence="5">
    <location>
        <begin position="87"/>
        <end position="201"/>
    </location>
</feature>
<dbReference type="Gene3D" id="1.10.287.470">
    <property type="entry name" value="Helix hairpin bin"/>
    <property type="match status" value="1"/>
</dbReference>
<evidence type="ECO:0000256" key="2">
    <source>
        <dbReference type="ARBA" id="ARBA00023054"/>
    </source>
</evidence>
<dbReference type="RefSeq" id="WP_145081292.1">
    <property type="nucleotide sequence ID" value="NZ_VLKH01000003.1"/>
</dbReference>
<evidence type="ECO:0000313" key="6">
    <source>
        <dbReference type="EMBL" id="TWH81467.1"/>
    </source>
</evidence>
<dbReference type="InterPro" id="IPR059052">
    <property type="entry name" value="HH_YbhG-like"/>
</dbReference>
<dbReference type="EMBL" id="VLKH01000003">
    <property type="protein sequence ID" value="TWH81467.1"/>
    <property type="molecule type" value="Genomic_DNA"/>
</dbReference>
<comment type="caution">
    <text evidence="6">The sequence shown here is derived from an EMBL/GenBank/DDBJ whole genome shotgun (WGS) entry which is preliminary data.</text>
</comment>
<dbReference type="Gene3D" id="2.40.30.170">
    <property type="match status" value="1"/>
</dbReference>
<dbReference type="OrthoDB" id="2015187at2"/>
<dbReference type="GO" id="GO:0030313">
    <property type="term" value="C:cell envelope"/>
    <property type="evidence" value="ECO:0007669"/>
    <property type="project" value="UniProtKB-SubCell"/>
</dbReference>
<keyword evidence="4" id="KW-0732">Signal</keyword>
<organism evidence="6 7">
    <name type="scientific">Sedimentibacter saalensis</name>
    <dbReference type="NCBI Taxonomy" id="130788"/>
    <lineage>
        <taxon>Bacteria</taxon>
        <taxon>Bacillati</taxon>
        <taxon>Bacillota</taxon>
        <taxon>Tissierellia</taxon>
        <taxon>Sedimentibacter</taxon>
    </lineage>
</organism>
<dbReference type="SUPFAM" id="SSF111369">
    <property type="entry name" value="HlyD-like secretion proteins"/>
    <property type="match status" value="1"/>
</dbReference>
<sequence>MRKFLVLLALMLFLSGCSREKSAVSDRAALVETITVNLESTDTYLKYVGIINSDSFKKYSFKSSGILKSIYVQQGQSVDEGEVLLELDKSDLKIQTDAAKNQADAAYSQYEKALSGAQDEDISAAKIDVEKAQAAYDYALLTFNDTKILFEEGAVSQSSFKEAELGLNIAEKELDQSKEVLNKTLAGTRSEDISSAKSQYEMSYNNYEAALKLYEEATLVCDVNGYVADILYKEGELIPAGYPVILVQSKNQIATVGLTQEDSEKVSVGTLARITVNNEVYSGKITNINQTPDEATMTFTAEISIDTDKKFYIGSIAEVELITGKSDGIYLEIPYILNDGENYVYILEEGKSIRKNIEVLDIVDDKALIRGLSDNDELIINGTDNIKDGSHVMKK</sequence>
<name>A0A562JE73_9FIRM</name>
<keyword evidence="7" id="KW-1185">Reference proteome</keyword>
<feature type="coiled-coil region" evidence="3">
    <location>
        <begin position="160"/>
        <end position="217"/>
    </location>
</feature>
<dbReference type="PANTHER" id="PTHR32347">
    <property type="entry name" value="EFFLUX SYSTEM COMPONENT YKNX-RELATED"/>
    <property type="match status" value="1"/>
</dbReference>
<dbReference type="PROSITE" id="PS51257">
    <property type="entry name" value="PROKAR_LIPOPROTEIN"/>
    <property type="match status" value="1"/>
</dbReference>
<dbReference type="Pfam" id="PF25881">
    <property type="entry name" value="HH_YBHG"/>
    <property type="match status" value="1"/>
</dbReference>
<evidence type="ECO:0000313" key="7">
    <source>
        <dbReference type="Proteomes" id="UP000315343"/>
    </source>
</evidence>
<keyword evidence="2 3" id="KW-0175">Coiled coil</keyword>
<proteinExistence type="predicted"/>
<feature type="chain" id="PRO_5039587597" evidence="4">
    <location>
        <begin position="24"/>
        <end position="395"/>
    </location>
</feature>
<dbReference type="AlphaFoldDB" id="A0A562JE73"/>
<dbReference type="Gene3D" id="2.40.50.100">
    <property type="match status" value="1"/>
</dbReference>
<reference evidence="6 7" key="1">
    <citation type="submission" date="2019-07" db="EMBL/GenBank/DDBJ databases">
        <title>Genomic Encyclopedia of Type Strains, Phase I: the one thousand microbial genomes (KMG-I) project.</title>
        <authorList>
            <person name="Kyrpides N."/>
        </authorList>
    </citation>
    <scope>NUCLEOTIDE SEQUENCE [LARGE SCALE GENOMIC DNA]</scope>
    <source>
        <strain evidence="6 7">DSM 13558</strain>
    </source>
</reference>
<dbReference type="PANTHER" id="PTHR32347:SF14">
    <property type="entry name" value="EFFLUX SYSTEM COMPONENT YKNX-RELATED"/>
    <property type="match status" value="1"/>
</dbReference>
<gene>
    <name evidence="6" type="ORF">LY60_01218</name>
</gene>